<organism evidence="1 2">
    <name type="scientific">Halovibrio variabilis</name>
    <dbReference type="NCBI Taxonomy" id="31910"/>
    <lineage>
        <taxon>Bacteria</taxon>
        <taxon>Pseudomonadati</taxon>
        <taxon>Pseudomonadota</taxon>
        <taxon>Gammaproteobacteria</taxon>
        <taxon>Oceanospirillales</taxon>
        <taxon>Halomonadaceae</taxon>
        <taxon>Halovibrio</taxon>
    </lineage>
</organism>
<accession>A0A511US69</accession>
<keyword evidence="2" id="KW-1185">Reference proteome</keyword>
<proteinExistence type="predicted"/>
<dbReference type="Gene3D" id="3.40.50.1820">
    <property type="entry name" value="alpha/beta hydrolase"/>
    <property type="match status" value="1"/>
</dbReference>
<gene>
    <name evidence="1" type="ORF">HVA01_16780</name>
</gene>
<evidence type="ECO:0000313" key="1">
    <source>
        <dbReference type="EMBL" id="GEN28032.1"/>
    </source>
</evidence>
<evidence type="ECO:0000313" key="2">
    <source>
        <dbReference type="Proteomes" id="UP000321303"/>
    </source>
</evidence>
<dbReference type="InterPro" id="IPR029058">
    <property type="entry name" value="AB_hydrolase_fold"/>
</dbReference>
<comment type="caution">
    <text evidence="1">The sequence shown here is derived from an EMBL/GenBank/DDBJ whole genome shotgun (WGS) entry which is preliminary data.</text>
</comment>
<reference evidence="1 2" key="1">
    <citation type="submission" date="2019-07" db="EMBL/GenBank/DDBJ databases">
        <title>Whole genome shotgun sequence of Halomonas variabilis NBRC 102410.</title>
        <authorList>
            <person name="Hosoyama A."/>
            <person name="Uohara A."/>
            <person name="Ohji S."/>
            <person name="Ichikawa N."/>
        </authorList>
    </citation>
    <scope>NUCLEOTIDE SEQUENCE [LARGE SCALE GENOMIC DNA]</scope>
    <source>
        <strain evidence="1 2">NBRC 102410</strain>
    </source>
</reference>
<dbReference type="EMBL" id="BJXV01000009">
    <property type="protein sequence ID" value="GEN28032.1"/>
    <property type="molecule type" value="Genomic_DNA"/>
</dbReference>
<dbReference type="AlphaFoldDB" id="A0A511US69"/>
<evidence type="ECO:0008006" key="3">
    <source>
        <dbReference type="Google" id="ProtNLM"/>
    </source>
</evidence>
<dbReference type="Proteomes" id="UP000321303">
    <property type="component" value="Unassembled WGS sequence"/>
</dbReference>
<name>A0A511US69_9GAMM</name>
<dbReference type="SUPFAM" id="SSF53474">
    <property type="entry name" value="alpha/beta-Hydrolases"/>
    <property type="match status" value="1"/>
</dbReference>
<sequence length="112" mass="12173">MRWQAQGEPNARQAYQRLHALLGDSPKADHETLSQGLDWLATLNNQARLAAANCPIVTLTGEHDPLMSPGQRRAGECLSGVGHCPMLSQPHALTAEISRHAARMTNARTEVV</sequence>
<protein>
    <recommendedName>
        <fullName evidence="3">AB hydrolase-1 domain-containing protein</fullName>
    </recommendedName>
</protein>